<evidence type="ECO:0000256" key="5">
    <source>
        <dbReference type="ARBA" id="ARBA00023242"/>
    </source>
</evidence>
<dbReference type="STRING" id="4999.A0A1Y1UCV8"/>
<feature type="compositionally biased region" description="Basic and acidic residues" evidence="7">
    <location>
        <begin position="146"/>
        <end position="156"/>
    </location>
</feature>
<reference evidence="8 9" key="1">
    <citation type="submission" date="2017-03" db="EMBL/GenBank/DDBJ databases">
        <title>Widespread Adenine N6-methylation of Active Genes in Fungi.</title>
        <authorList>
            <consortium name="DOE Joint Genome Institute"/>
            <person name="Mondo S.J."/>
            <person name="Dannebaum R.O."/>
            <person name="Kuo R.C."/>
            <person name="Louie K.B."/>
            <person name="Bewick A.J."/>
            <person name="Labutti K."/>
            <person name="Haridas S."/>
            <person name="Kuo A."/>
            <person name="Salamov A."/>
            <person name="Ahrendt S.R."/>
            <person name="Lau R."/>
            <person name="Bowen B.P."/>
            <person name="Lipzen A."/>
            <person name="Sullivan W."/>
            <person name="Andreopoulos W.B."/>
            <person name="Clum A."/>
            <person name="Lindquist E."/>
            <person name="Daum C."/>
            <person name="Northen T.R."/>
            <person name="Ramamoorthy G."/>
            <person name="Schmitz R.J."/>
            <person name="Gryganskyi A."/>
            <person name="Culley D."/>
            <person name="Magnuson J."/>
            <person name="James T.Y."/>
            <person name="O'Malley M.A."/>
            <person name="Stajich J.E."/>
            <person name="Spatafora J.W."/>
            <person name="Visel A."/>
            <person name="Grigoriev I.V."/>
        </authorList>
    </citation>
    <scope>NUCLEOTIDE SEQUENCE [LARGE SCALE GENOMIC DNA]</scope>
    <source>
        <strain evidence="8 9">NRRL Y-17943</strain>
    </source>
</reference>
<evidence type="ECO:0000256" key="1">
    <source>
        <dbReference type="ARBA" id="ARBA00004123"/>
    </source>
</evidence>
<sequence length="355" mass="41484">MSSHDDYNLSGRGPIRLKETRQDKAERLYRKEQRRYRREQERISRANGYAVSPPRTGRAESITPPRNPAPGLSRNESGEQQGGYRWMGGQARAAMDRAEEQERMAWMAQEELSRENPFATMDRDAVFDVHVPPRYRRSASNAGPSRRRDATREVKFDGGPVPDMSGMDEEEYAEWVRNGMYRLRNRAELERQEKIRKERVERERIMEEAKETARRVEKRRIDKLKKEKGKAEEDKKRAQRDRYRARWDSIGDVGGEIEEAELAFADIPWPIYSSRQVRVDDLEQEAVRTFFEAIAGDRGSGDDELRKILREAIRAFHPDRFFSRILPRVKARDQELVKEGVEKCSRIINALAAKS</sequence>
<dbReference type="AlphaFoldDB" id="A0A1Y1UCV8"/>
<dbReference type="InParanoid" id="A0A1Y1UCV8"/>
<accession>A0A1Y1UCV8</accession>
<evidence type="ECO:0000256" key="7">
    <source>
        <dbReference type="SAM" id="MobiDB-lite"/>
    </source>
</evidence>
<dbReference type="EMBL" id="NBSH01000009">
    <property type="protein sequence ID" value="ORX35878.1"/>
    <property type="molecule type" value="Genomic_DNA"/>
</dbReference>
<dbReference type="OrthoDB" id="2594106at2759"/>
<name>A0A1Y1UCV8_9TREE</name>
<feature type="region of interest" description="Disordered" evidence="7">
    <location>
        <begin position="1"/>
        <end position="101"/>
    </location>
</feature>
<evidence type="ECO:0000256" key="6">
    <source>
        <dbReference type="SAM" id="Coils"/>
    </source>
</evidence>
<evidence type="ECO:0000313" key="9">
    <source>
        <dbReference type="Proteomes" id="UP000193218"/>
    </source>
</evidence>
<keyword evidence="2" id="KW-0597">Phosphoprotein</keyword>
<feature type="compositionally biased region" description="Basic and acidic residues" evidence="7">
    <location>
        <begin position="16"/>
        <end position="31"/>
    </location>
</feature>
<keyword evidence="9" id="KW-1185">Reference proteome</keyword>
<dbReference type="GO" id="GO:0043124">
    <property type="term" value="P:negative regulation of canonical NF-kappaB signal transduction"/>
    <property type="evidence" value="ECO:0007669"/>
    <property type="project" value="InterPro"/>
</dbReference>
<dbReference type="PANTHER" id="PTHR15263:SF1">
    <property type="entry name" value="NF-KAPPA-B INHIBITOR-LIKE PROTEIN 1"/>
    <property type="match status" value="1"/>
</dbReference>
<dbReference type="RefSeq" id="XP_021870007.1">
    <property type="nucleotide sequence ID" value="XM_022016203.1"/>
</dbReference>
<keyword evidence="6" id="KW-0175">Coiled coil</keyword>
<proteinExistence type="predicted"/>
<keyword evidence="3" id="KW-0677">Repeat</keyword>
<evidence type="ECO:0000256" key="3">
    <source>
        <dbReference type="ARBA" id="ARBA00022737"/>
    </source>
</evidence>
<evidence type="ECO:0000256" key="4">
    <source>
        <dbReference type="ARBA" id="ARBA00023043"/>
    </source>
</evidence>
<comment type="caution">
    <text evidence="8">The sequence shown here is derived from an EMBL/GenBank/DDBJ whole genome shotgun (WGS) entry which is preliminary data.</text>
</comment>
<feature type="region of interest" description="Disordered" evidence="7">
    <location>
        <begin position="135"/>
        <end position="166"/>
    </location>
</feature>
<keyword evidence="4" id="KW-0040">ANK repeat</keyword>
<protein>
    <submittedName>
        <fullName evidence="8">Uncharacterized protein</fullName>
    </submittedName>
</protein>
<evidence type="ECO:0000313" key="8">
    <source>
        <dbReference type="EMBL" id="ORX35878.1"/>
    </source>
</evidence>
<organism evidence="8 9">
    <name type="scientific">Kockovaella imperatae</name>
    <dbReference type="NCBI Taxonomy" id="4999"/>
    <lineage>
        <taxon>Eukaryota</taxon>
        <taxon>Fungi</taxon>
        <taxon>Dikarya</taxon>
        <taxon>Basidiomycota</taxon>
        <taxon>Agaricomycotina</taxon>
        <taxon>Tremellomycetes</taxon>
        <taxon>Tremellales</taxon>
        <taxon>Cuniculitremaceae</taxon>
        <taxon>Kockovaella</taxon>
    </lineage>
</organism>
<gene>
    <name evidence="8" type="ORF">BD324DRAFT_629364</name>
</gene>
<feature type="coiled-coil region" evidence="6">
    <location>
        <begin position="195"/>
        <end position="241"/>
    </location>
</feature>
<dbReference type="PANTHER" id="PTHR15263">
    <property type="entry name" value="I-KAPPA-B-LIKE PROTEIN IKBL"/>
    <property type="match status" value="1"/>
</dbReference>
<dbReference type="InterPro" id="IPR038753">
    <property type="entry name" value="NFKBIL1"/>
</dbReference>
<keyword evidence="5" id="KW-0539">Nucleus</keyword>
<comment type="subcellular location">
    <subcellularLocation>
        <location evidence="1">Nucleus</location>
    </subcellularLocation>
</comment>
<dbReference type="GO" id="GO:0005634">
    <property type="term" value="C:nucleus"/>
    <property type="evidence" value="ECO:0007669"/>
    <property type="project" value="UniProtKB-SubCell"/>
</dbReference>
<dbReference type="GeneID" id="33558012"/>
<dbReference type="Proteomes" id="UP000193218">
    <property type="component" value="Unassembled WGS sequence"/>
</dbReference>
<evidence type="ECO:0000256" key="2">
    <source>
        <dbReference type="ARBA" id="ARBA00022553"/>
    </source>
</evidence>